<organism evidence="10 11">
    <name type="scientific">Sutterella wadsworthensis 2_1_59BFAA</name>
    <dbReference type="NCBI Taxonomy" id="742823"/>
    <lineage>
        <taxon>Bacteria</taxon>
        <taxon>Pseudomonadati</taxon>
        <taxon>Pseudomonadota</taxon>
        <taxon>Betaproteobacteria</taxon>
        <taxon>Burkholderiales</taxon>
        <taxon>Sutterellaceae</taxon>
        <taxon>Sutterella</taxon>
    </lineage>
</organism>
<evidence type="ECO:0000259" key="9">
    <source>
        <dbReference type="Pfam" id="PF14537"/>
    </source>
</evidence>
<evidence type="ECO:0000256" key="8">
    <source>
        <dbReference type="SAM" id="SignalP"/>
    </source>
</evidence>
<dbReference type="GO" id="GO:0030313">
    <property type="term" value="C:cell envelope"/>
    <property type="evidence" value="ECO:0007669"/>
    <property type="project" value="UniProtKB-SubCell"/>
</dbReference>
<dbReference type="Gene3D" id="1.10.1130.10">
    <property type="entry name" value="Flavocytochrome C3, Chain A"/>
    <property type="match status" value="1"/>
</dbReference>
<keyword evidence="7" id="KW-0408">Iron</keyword>
<evidence type="ECO:0000256" key="4">
    <source>
        <dbReference type="ARBA" id="ARBA00022617"/>
    </source>
</evidence>
<feature type="signal peptide" evidence="8">
    <location>
        <begin position="1"/>
        <end position="23"/>
    </location>
</feature>
<name>K1JJR1_9BURK</name>
<dbReference type="SUPFAM" id="SSF48695">
    <property type="entry name" value="Multiheme cytochromes"/>
    <property type="match status" value="1"/>
</dbReference>
<dbReference type="STRING" id="742823.HMPREF9465_01959"/>
<evidence type="ECO:0000256" key="1">
    <source>
        <dbReference type="ARBA" id="ARBA00001926"/>
    </source>
</evidence>
<evidence type="ECO:0000256" key="7">
    <source>
        <dbReference type="ARBA" id="ARBA00023004"/>
    </source>
</evidence>
<keyword evidence="5" id="KW-0479">Metal-binding</keyword>
<comment type="caution">
    <text evidence="10">The sequence shown here is derived from an EMBL/GenBank/DDBJ whole genome shotgun (WGS) entry which is preliminary data.</text>
</comment>
<dbReference type="GO" id="GO:0046872">
    <property type="term" value="F:metal ion binding"/>
    <property type="evidence" value="ECO:0007669"/>
    <property type="project" value="UniProtKB-KW"/>
</dbReference>
<accession>K1JJR1</accession>
<keyword evidence="3" id="KW-0813">Transport</keyword>
<feature type="chain" id="PRO_5003849431" description="Tetrahaem cytochrome domain-containing protein" evidence="8">
    <location>
        <begin position="24"/>
        <end position="117"/>
    </location>
</feature>
<keyword evidence="8" id="KW-0732">Signal</keyword>
<evidence type="ECO:0000256" key="2">
    <source>
        <dbReference type="ARBA" id="ARBA00004196"/>
    </source>
</evidence>
<evidence type="ECO:0000256" key="6">
    <source>
        <dbReference type="ARBA" id="ARBA00022982"/>
    </source>
</evidence>
<dbReference type="PATRIC" id="fig|742823.3.peg.1956"/>
<sequence length="117" mass="12925">MKMTTLIIASLCAATFAFGTAQAADQKFGADRHVGMGLSCETCHGPDKANPQEPTIDTCKQCHDVKALVEKTKDVKPANPHMSPHYRDELECTNCHIMHGETENFCDQCHQFGYKVP</sequence>
<dbReference type="Pfam" id="PF14537">
    <property type="entry name" value="Cytochrom_c3_2"/>
    <property type="match status" value="1"/>
</dbReference>
<evidence type="ECO:0000256" key="3">
    <source>
        <dbReference type="ARBA" id="ARBA00022448"/>
    </source>
</evidence>
<keyword evidence="11" id="KW-1185">Reference proteome</keyword>
<feature type="domain" description="Tetrahaem cytochrome" evidence="9">
    <location>
        <begin position="33"/>
        <end position="111"/>
    </location>
</feature>
<dbReference type="Proteomes" id="UP000005835">
    <property type="component" value="Unassembled WGS sequence"/>
</dbReference>
<keyword evidence="4" id="KW-0349">Heme</keyword>
<comment type="subcellular location">
    <subcellularLocation>
        <location evidence="2">Cell envelope</location>
    </subcellularLocation>
</comment>
<evidence type="ECO:0000313" key="11">
    <source>
        <dbReference type="Proteomes" id="UP000005835"/>
    </source>
</evidence>
<dbReference type="RefSeq" id="WP_005436596.1">
    <property type="nucleotide sequence ID" value="NZ_JH815519.1"/>
</dbReference>
<evidence type="ECO:0000256" key="5">
    <source>
        <dbReference type="ARBA" id="ARBA00022723"/>
    </source>
</evidence>
<protein>
    <recommendedName>
        <fullName evidence="9">Tetrahaem cytochrome domain-containing protein</fullName>
    </recommendedName>
</protein>
<comment type="cofactor">
    <cofactor evidence="1">
        <name>heme c</name>
        <dbReference type="ChEBI" id="CHEBI:61717"/>
    </cofactor>
</comment>
<proteinExistence type="predicted"/>
<dbReference type="HOGENOM" id="CLU_136713_1_1_4"/>
<dbReference type="InterPro" id="IPR012286">
    <property type="entry name" value="Tetrahaem_cytochrome"/>
</dbReference>
<dbReference type="AlphaFoldDB" id="K1JJR1"/>
<dbReference type="EMBL" id="ADMG01000042">
    <property type="protein sequence ID" value="EKB30431.1"/>
    <property type="molecule type" value="Genomic_DNA"/>
</dbReference>
<evidence type="ECO:0000313" key="10">
    <source>
        <dbReference type="EMBL" id="EKB30431.1"/>
    </source>
</evidence>
<dbReference type="eggNOG" id="COG1053">
    <property type="taxonomic scope" value="Bacteria"/>
</dbReference>
<keyword evidence="6" id="KW-0249">Electron transport</keyword>
<gene>
    <name evidence="10" type="ORF">HMPREF9465_01959</name>
</gene>
<reference evidence="10 11" key="1">
    <citation type="submission" date="2012-05" db="EMBL/GenBank/DDBJ databases">
        <title>The Genome Sequence of Sutterella wadsworthensis 2_1_59BFAA.</title>
        <authorList>
            <consortium name="The Broad Institute Genome Sequencing Platform"/>
            <person name="Earl A."/>
            <person name="Ward D."/>
            <person name="Feldgarden M."/>
            <person name="Gevers D."/>
            <person name="Daigneault M."/>
            <person name="Strauss J."/>
            <person name="Allen-Vercoe E."/>
            <person name="Walker B."/>
            <person name="Young S.K."/>
            <person name="Zeng Q."/>
            <person name="Gargeya S."/>
            <person name="Fitzgerald M."/>
            <person name="Haas B."/>
            <person name="Abouelleil A."/>
            <person name="Alvarado L."/>
            <person name="Arachchi H.M."/>
            <person name="Berlin A.M."/>
            <person name="Chapman S.B."/>
            <person name="Goldberg J."/>
            <person name="Griggs A."/>
            <person name="Gujja S."/>
            <person name="Hansen M."/>
            <person name="Howarth C."/>
            <person name="Imamovic A."/>
            <person name="Larimer J."/>
            <person name="McCowen C."/>
            <person name="Montmayeur A."/>
            <person name="Murphy C."/>
            <person name="Neiman D."/>
            <person name="Pearson M."/>
            <person name="Priest M."/>
            <person name="Roberts A."/>
            <person name="Saif S."/>
            <person name="Shea T."/>
            <person name="Sisk P."/>
            <person name="Sykes S."/>
            <person name="Wortman J."/>
            <person name="Nusbaum C."/>
            <person name="Birren B."/>
        </authorList>
    </citation>
    <scope>NUCLEOTIDE SEQUENCE [LARGE SCALE GENOMIC DNA]</scope>
    <source>
        <strain evidence="10 11">2_1_59BFAA</strain>
    </source>
</reference>
<dbReference type="InterPro" id="IPR036280">
    <property type="entry name" value="Multihaem_cyt_sf"/>
</dbReference>